<dbReference type="Proteomes" id="UP000289738">
    <property type="component" value="Chromosome A05"/>
</dbReference>
<dbReference type="PANTHER" id="PTHR36531">
    <property type="entry name" value="CRISPR-ASSOCIATED EXONUCLEASE CAS4"/>
    <property type="match status" value="1"/>
</dbReference>
<dbReference type="EMBL" id="SDMP01000005">
    <property type="protein sequence ID" value="RYR59586.1"/>
    <property type="molecule type" value="Genomic_DNA"/>
</dbReference>
<feature type="compositionally biased region" description="Polar residues" evidence="10">
    <location>
        <begin position="85"/>
        <end position="102"/>
    </location>
</feature>
<evidence type="ECO:0000259" key="11">
    <source>
        <dbReference type="Pfam" id="PF08696"/>
    </source>
</evidence>
<comment type="caution">
    <text evidence="12">The sequence shown here is derived from an EMBL/GenBank/DDBJ whole genome shotgun (WGS) entry which is preliminary data.</text>
</comment>
<keyword evidence="2" id="KW-0540">Nuclease</keyword>
<keyword evidence="8" id="KW-0408">Iron</keyword>
<feature type="domain" description="DNA replication factor Dna2 N-terminal" evidence="11">
    <location>
        <begin position="134"/>
        <end position="203"/>
    </location>
</feature>
<organism evidence="12 13">
    <name type="scientific">Arachis hypogaea</name>
    <name type="common">Peanut</name>
    <dbReference type="NCBI Taxonomy" id="3818"/>
    <lineage>
        <taxon>Eukaryota</taxon>
        <taxon>Viridiplantae</taxon>
        <taxon>Streptophyta</taxon>
        <taxon>Embryophyta</taxon>
        <taxon>Tracheophyta</taxon>
        <taxon>Spermatophyta</taxon>
        <taxon>Magnoliopsida</taxon>
        <taxon>eudicotyledons</taxon>
        <taxon>Gunneridae</taxon>
        <taxon>Pentapetalae</taxon>
        <taxon>rosids</taxon>
        <taxon>fabids</taxon>
        <taxon>Fabales</taxon>
        <taxon>Fabaceae</taxon>
        <taxon>Papilionoideae</taxon>
        <taxon>50 kb inversion clade</taxon>
        <taxon>dalbergioids sensu lato</taxon>
        <taxon>Dalbergieae</taxon>
        <taxon>Pterocarpus clade</taxon>
        <taxon>Arachis</taxon>
    </lineage>
</organism>
<feature type="region of interest" description="Disordered" evidence="10">
    <location>
        <begin position="85"/>
        <end position="107"/>
    </location>
</feature>
<evidence type="ECO:0000256" key="1">
    <source>
        <dbReference type="ARBA" id="ARBA00001966"/>
    </source>
</evidence>
<dbReference type="GO" id="GO:0004518">
    <property type="term" value="F:nuclease activity"/>
    <property type="evidence" value="ECO:0007669"/>
    <property type="project" value="UniProtKB-KW"/>
</dbReference>
<evidence type="ECO:0000256" key="2">
    <source>
        <dbReference type="ARBA" id="ARBA00022722"/>
    </source>
</evidence>
<name>A0A445D8T8_ARAHY</name>
<evidence type="ECO:0000256" key="6">
    <source>
        <dbReference type="ARBA" id="ARBA00022806"/>
    </source>
</evidence>
<keyword evidence="4" id="KW-0547">Nucleotide-binding</keyword>
<gene>
    <name evidence="12" type="ORF">Ahy_A05g025487</name>
</gene>
<dbReference type="PANTHER" id="PTHR36531:SF6">
    <property type="entry name" value="DNA REPLICATION ATP-DEPENDENT HELICASE_NUCLEASE DNA2"/>
    <property type="match status" value="1"/>
</dbReference>
<protein>
    <recommendedName>
        <fullName evidence="11">DNA replication factor Dna2 N-terminal domain-containing protein</fullName>
    </recommendedName>
</protein>
<evidence type="ECO:0000313" key="12">
    <source>
        <dbReference type="EMBL" id="RYR59586.1"/>
    </source>
</evidence>
<dbReference type="STRING" id="3818.A0A445D8T8"/>
<proteinExistence type="predicted"/>
<dbReference type="AlphaFoldDB" id="A0A445D8T8"/>
<keyword evidence="5" id="KW-0378">Hydrolase</keyword>
<dbReference type="InterPro" id="IPR014808">
    <property type="entry name" value="DNA_replication_fac_Dna2_N"/>
</dbReference>
<dbReference type="InterPro" id="IPR051827">
    <property type="entry name" value="Cas4_exonuclease"/>
</dbReference>
<evidence type="ECO:0000256" key="9">
    <source>
        <dbReference type="ARBA" id="ARBA00023014"/>
    </source>
</evidence>
<keyword evidence="6" id="KW-0347">Helicase</keyword>
<dbReference type="GO" id="GO:0005524">
    <property type="term" value="F:ATP binding"/>
    <property type="evidence" value="ECO:0007669"/>
    <property type="project" value="UniProtKB-KW"/>
</dbReference>
<evidence type="ECO:0000313" key="13">
    <source>
        <dbReference type="Proteomes" id="UP000289738"/>
    </source>
</evidence>
<dbReference type="Pfam" id="PF08696">
    <property type="entry name" value="Dna2"/>
    <property type="match status" value="1"/>
</dbReference>
<evidence type="ECO:0000256" key="7">
    <source>
        <dbReference type="ARBA" id="ARBA00022840"/>
    </source>
</evidence>
<evidence type="ECO:0000256" key="4">
    <source>
        <dbReference type="ARBA" id="ARBA00022741"/>
    </source>
</evidence>
<evidence type="ECO:0000256" key="10">
    <source>
        <dbReference type="SAM" id="MobiDB-lite"/>
    </source>
</evidence>
<comment type="cofactor">
    <cofactor evidence="1">
        <name>[4Fe-4S] cluster</name>
        <dbReference type="ChEBI" id="CHEBI:49883"/>
    </cofactor>
</comment>
<evidence type="ECO:0000256" key="8">
    <source>
        <dbReference type="ARBA" id="ARBA00023004"/>
    </source>
</evidence>
<accession>A0A445D8T8</accession>
<dbReference type="GO" id="GO:0016787">
    <property type="term" value="F:hydrolase activity"/>
    <property type="evidence" value="ECO:0007669"/>
    <property type="project" value="UniProtKB-KW"/>
</dbReference>
<evidence type="ECO:0000256" key="3">
    <source>
        <dbReference type="ARBA" id="ARBA00022723"/>
    </source>
</evidence>
<keyword evidence="13" id="KW-1185">Reference proteome</keyword>
<dbReference type="GO" id="GO:0046872">
    <property type="term" value="F:metal ion binding"/>
    <property type="evidence" value="ECO:0007669"/>
    <property type="project" value="UniProtKB-KW"/>
</dbReference>
<dbReference type="GO" id="GO:0004386">
    <property type="term" value="F:helicase activity"/>
    <property type="evidence" value="ECO:0007669"/>
    <property type="project" value="UniProtKB-KW"/>
</dbReference>
<sequence>MQYQSLVYINASNSNEQHGMEINSACIAAEEDVAKNSKDLFEQFDEKGLPQYKAVPLFDKLVFDKRQCFGKMYLVQDSRQQKNVLGSSRKLGQTGQSSNSNDVKVGNKKHAPMKKQTLVSIQPQDTSVECLIWKVAGSFGCLRRTVLDERLKCNEYSTAALTGTLLHQIFQVGLTEDNPTIDFLEGYIEVVLLRNIESLYACGGVNL</sequence>
<keyword evidence="7" id="KW-0067">ATP-binding</keyword>
<reference evidence="12 13" key="1">
    <citation type="submission" date="2019-01" db="EMBL/GenBank/DDBJ databases">
        <title>Sequencing of cultivated peanut Arachis hypogaea provides insights into genome evolution and oil improvement.</title>
        <authorList>
            <person name="Chen X."/>
        </authorList>
    </citation>
    <scope>NUCLEOTIDE SEQUENCE [LARGE SCALE GENOMIC DNA]</scope>
    <source>
        <strain evidence="13">cv. Fuhuasheng</strain>
        <tissue evidence="12">Leaves</tissue>
    </source>
</reference>
<keyword evidence="3" id="KW-0479">Metal-binding</keyword>
<keyword evidence="9" id="KW-0411">Iron-sulfur</keyword>
<dbReference type="GO" id="GO:0051536">
    <property type="term" value="F:iron-sulfur cluster binding"/>
    <property type="evidence" value="ECO:0007669"/>
    <property type="project" value="UniProtKB-KW"/>
</dbReference>
<evidence type="ECO:0000256" key="5">
    <source>
        <dbReference type="ARBA" id="ARBA00022801"/>
    </source>
</evidence>